<feature type="region of interest" description="Disordered" evidence="1">
    <location>
        <begin position="1"/>
        <end position="22"/>
    </location>
</feature>
<sequence length="76" mass="8857">MSESSAFRHRRLRAPIPSPGPNRRRPYIWRSASFWRRCVQNNHGRVWSALFRGSGGTRAHIVRQRKISNEDPPGSF</sequence>
<dbReference type="AlphaFoldDB" id="H1UWS5"/>
<gene>
    <name evidence="2" type="ORF">CH063_04823</name>
</gene>
<dbReference type="EMBL" id="CACQ02000421">
    <property type="protein sequence ID" value="CCF32426.1"/>
    <property type="molecule type" value="Genomic_DNA"/>
</dbReference>
<name>H1UWS5_COLHI</name>
<protein>
    <submittedName>
        <fullName evidence="2">Uncharacterized protein</fullName>
    </submittedName>
</protein>
<evidence type="ECO:0000313" key="2">
    <source>
        <dbReference type="EMBL" id="CCF32426.1"/>
    </source>
</evidence>
<dbReference type="HOGENOM" id="CLU_2654356_0_0_1"/>
<dbReference type="Proteomes" id="UP000007174">
    <property type="component" value="Unassembled WGS sequence"/>
</dbReference>
<reference evidence="3" key="1">
    <citation type="journal article" date="2012" name="Nat. Genet.">
        <title>Lifestyle transitions in plant pathogenic Colletotrichum fungi deciphered by genome and transcriptome analyses.</title>
        <authorList>
            <person name="O'Connell R.J."/>
            <person name="Thon M.R."/>
            <person name="Hacquard S."/>
            <person name="Amyotte S.G."/>
            <person name="Kleemann J."/>
            <person name="Torres M.F."/>
            <person name="Damm U."/>
            <person name="Buiate E.A."/>
            <person name="Epstein L."/>
            <person name="Alkan N."/>
            <person name="Altmueller J."/>
            <person name="Alvarado-Balderrama L."/>
            <person name="Bauser C.A."/>
            <person name="Becker C."/>
            <person name="Birren B.W."/>
            <person name="Chen Z."/>
            <person name="Choi J."/>
            <person name="Crouch J.A."/>
            <person name="Duvick J.P."/>
            <person name="Farman M.A."/>
            <person name="Gan P."/>
            <person name="Heiman D."/>
            <person name="Henrissat B."/>
            <person name="Howard R.J."/>
            <person name="Kabbage M."/>
            <person name="Koch C."/>
            <person name="Kracher B."/>
            <person name="Kubo Y."/>
            <person name="Law A.D."/>
            <person name="Lebrun M.-H."/>
            <person name="Lee Y.-H."/>
            <person name="Miyara I."/>
            <person name="Moore N."/>
            <person name="Neumann U."/>
            <person name="Nordstroem K."/>
            <person name="Panaccione D.G."/>
            <person name="Panstruga R."/>
            <person name="Place M."/>
            <person name="Proctor R.H."/>
            <person name="Prusky D."/>
            <person name="Rech G."/>
            <person name="Reinhardt R."/>
            <person name="Rollins J.A."/>
            <person name="Rounsley S."/>
            <person name="Schardl C.L."/>
            <person name="Schwartz D.C."/>
            <person name="Shenoy N."/>
            <person name="Shirasu K."/>
            <person name="Sikhakolli U.R."/>
            <person name="Stueber K."/>
            <person name="Sukno S.A."/>
            <person name="Sweigard J.A."/>
            <person name="Takano Y."/>
            <person name="Takahara H."/>
            <person name="Trail F."/>
            <person name="van der Does H.C."/>
            <person name="Voll L.M."/>
            <person name="Will I."/>
            <person name="Young S."/>
            <person name="Zeng Q."/>
            <person name="Zhang J."/>
            <person name="Zhou S."/>
            <person name="Dickman M.B."/>
            <person name="Schulze-Lefert P."/>
            <person name="Ver Loren van Themaat E."/>
            <person name="Ma L.-J."/>
            <person name="Vaillancourt L.J."/>
        </authorList>
    </citation>
    <scope>NUCLEOTIDE SEQUENCE [LARGE SCALE GENOMIC DNA]</scope>
    <source>
        <strain evidence="3">IMI 349063</strain>
    </source>
</reference>
<organism evidence="2 3">
    <name type="scientific">Colletotrichum higginsianum (strain IMI 349063)</name>
    <name type="common">Crucifer anthracnose fungus</name>
    <dbReference type="NCBI Taxonomy" id="759273"/>
    <lineage>
        <taxon>Eukaryota</taxon>
        <taxon>Fungi</taxon>
        <taxon>Dikarya</taxon>
        <taxon>Ascomycota</taxon>
        <taxon>Pezizomycotina</taxon>
        <taxon>Sordariomycetes</taxon>
        <taxon>Hypocreomycetidae</taxon>
        <taxon>Glomerellales</taxon>
        <taxon>Glomerellaceae</taxon>
        <taxon>Colletotrichum</taxon>
        <taxon>Colletotrichum destructivum species complex</taxon>
    </lineage>
</organism>
<accession>H1UWS5</accession>
<evidence type="ECO:0000256" key="1">
    <source>
        <dbReference type="SAM" id="MobiDB-lite"/>
    </source>
</evidence>
<evidence type="ECO:0000313" key="3">
    <source>
        <dbReference type="Proteomes" id="UP000007174"/>
    </source>
</evidence>
<proteinExistence type="predicted"/>